<reference evidence="1 2" key="1">
    <citation type="submission" date="2021-06" db="EMBL/GenBank/DDBJ databases">
        <authorList>
            <person name="Palmer J.M."/>
        </authorList>
    </citation>
    <scope>NUCLEOTIDE SEQUENCE [LARGE SCALE GENOMIC DNA]</scope>
    <source>
        <strain evidence="1 2">GA_2019</strain>
        <tissue evidence="1">Muscle</tissue>
    </source>
</reference>
<protein>
    <submittedName>
        <fullName evidence="1">Uncharacterized protein</fullName>
    </submittedName>
</protein>
<sequence>MHCWSLFTDTFSNLRTRTMESWCSGRASTAKKYCFIFRTFCIVETKTAYFRQKKATHTHTVSFRFVIYSLRLERVDPATTFPAEMHDPFIHCLDQLILAGSLVTVFSDY</sequence>
<accession>A0ABV0MXU1</accession>
<name>A0ABV0MXU1_9TELE</name>
<proteinExistence type="predicted"/>
<comment type="caution">
    <text evidence="1">The sequence shown here is derived from an EMBL/GenBank/DDBJ whole genome shotgun (WGS) entry which is preliminary data.</text>
</comment>
<gene>
    <name evidence="1" type="ORF">GOODEAATRI_001372</name>
</gene>
<evidence type="ECO:0000313" key="2">
    <source>
        <dbReference type="Proteomes" id="UP001476798"/>
    </source>
</evidence>
<dbReference type="Proteomes" id="UP001476798">
    <property type="component" value="Unassembled WGS sequence"/>
</dbReference>
<organism evidence="1 2">
    <name type="scientific">Goodea atripinnis</name>
    <dbReference type="NCBI Taxonomy" id="208336"/>
    <lineage>
        <taxon>Eukaryota</taxon>
        <taxon>Metazoa</taxon>
        <taxon>Chordata</taxon>
        <taxon>Craniata</taxon>
        <taxon>Vertebrata</taxon>
        <taxon>Euteleostomi</taxon>
        <taxon>Actinopterygii</taxon>
        <taxon>Neopterygii</taxon>
        <taxon>Teleostei</taxon>
        <taxon>Neoteleostei</taxon>
        <taxon>Acanthomorphata</taxon>
        <taxon>Ovalentaria</taxon>
        <taxon>Atherinomorphae</taxon>
        <taxon>Cyprinodontiformes</taxon>
        <taxon>Goodeidae</taxon>
        <taxon>Goodea</taxon>
    </lineage>
</organism>
<evidence type="ECO:0000313" key="1">
    <source>
        <dbReference type="EMBL" id="MEQ2163936.1"/>
    </source>
</evidence>
<dbReference type="EMBL" id="JAHRIO010020033">
    <property type="protein sequence ID" value="MEQ2163936.1"/>
    <property type="molecule type" value="Genomic_DNA"/>
</dbReference>
<keyword evidence="2" id="KW-1185">Reference proteome</keyword>